<name>A0AA90TZS6_9EURY</name>
<comment type="caution">
    <text evidence="1">The sequence shown here is derived from an EMBL/GenBank/DDBJ whole genome shotgun (WGS) entry which is preliminary data.</text>
</comment>
<evidence type="ECO:0000313" key="1">
    <source>
        <dbReference type="EMBL" id="MDR6223032.1"/>
    </source>
</evidence>
<protein>
    <submittedName>
        <fullName evidence="1">Uncharacterized protein</fullName>
    </submittedName>
</protein>
<proteinExistence type="predicted"/>
<dbReference type="Proteomes" id="UP001185015">
    <property type="component" value="Unassembled WGS sequence"/>
</dbReference>
<accession>A0AA90TZS6</accession>
<gene>
    <name evidence="1" type="ORF">J2750_001494</name>
</gene>
<keyword evidence="2" id="KW-1185">Reference proteome</keyword>
<sequence length="73" mass="8451">MGFLDESSPQTTANTQRLWSFNKPKISKNTTRIKVNAFGFYSINGNSVIDFKEHSKKEDVCEFLKDIKGKRYD</sequence>
<evidence type="ECO:0000313" key="2">
    <source>
        <dbReference type="Proteomes" id="UP001185015"/>
    </source>
</evidence>
<dbReference type="AlphaFoldDB" id="A0AA90TZS6"/>
<dbReference type="EMBL" id="JAVDQI010000005">
    <property type="protein sequence ID" value="MDR6223032.1"/>
    <property type="molecule type" value="Genomic_DNA"/>
</dbReference>
<organism evidence="1 2">
    <name type="scientific">Methanococcoides alaskense</name>
    <dbReference type="NCBI Taxonomy" id="325778"/>
    <lineage>
        <taxon>Archaea</taxon>
        <taxon>Methanobacteriati</taxon>
        <taxon>Methanobacteriota</taxon>
        <taxon>Stenosarchaea group</taxon>
        <taxon>Methanomicrobia</taxon>
        <taxon>Methanosarcinales</taxon>
        <taxon>Methanosarcinaceae</taxon>
        <taxon>Methanococcoides</taxon>
    </lineage>
</organism>
<reference evidence="1 2" key="1">
    <citation type="submission" date="2023-07" db="EMBL/GenBank/DDBJ databases">
        <title>Genomic Encyclopedia of Type Strains, Phase IV (KMG-IV): sequencing the most valuable type-strain genomes for metagenomic binning, comparative biology and taxonomic classification.</title>
        <authorList>
            <person name="Goeker M."/>
        </authorList>
    </citation>
    <scope>NUCLEOTIDE SEQUENCE [LARGE SCALE GENOMIC DNA]</scope>
    <source>
        <strain evidence="1 2">DSM 17273</strain>
    </source>
</reference>